<evidence type="ECO:0000259" key="5">
    <source>
        <dbReference type="SMART" id="SM00848"/>
    </source>
</evidence>
<dbReference type="SMART" id="SM00645">
    <property type="entry name" value="Pept_C1"/>
    <property type="match status" value="1"/>
</dbReference>
<dbReference type="GO" id="GO:0006508">
    <property type="term" value="P:proteolysis"/>
    <property type="evidence" value="ECO:0007669"/>
    <property type="project" value="InterPro"/>
</dbReference>
<dbReference type="CDD" id="cd02248">
    <property type="entry name" value="Peptidase_C1A"/>
    <property type="match status" value="1"/>
</dbReference>
<evidence type="ECO:0000313" key="7">
    <source>
        <dbReference type="Proteomes" id="UP000179807"/>
    </source>
</evidence>
<gene>
    <name evidence="6" type="primary">Ctsk</name>
    <name evidence="6" type="ORF">TRFO_42629</name>
</gene>
<dbReference type="EMBL" id="MLAK01000249">
    <property type="protein sequence ID" value="OHT15262.1"/>
    <property type="molecule type" value="Genomic_DNA"/>
</dbReference>
<dbReference type="SMART" id="SM00848">
    <property type="entry name" value="Inhibitor_I29"/>
    <property type="match status" value="1"/>
</dbReference>
<dbReference type="PANTHER" id="PTHR12411">
    <property type="entry name" value="CYSTEINE PROTEASE FAMILY C1-RELATED"/>
    <property type="match status" value="1"/>
</dbReference>
<dbReference type="Gene3D" id="3.90.70.10">
    <property type="entry name" value="Cysteine proteinases"/>
    <property type="match status" value="1"/>
</dbReference>
<evidence type="ECO:0000259" key="4">
    <source>
        <dbReference type="SMART" id="SM00645"/>
    </source>
</evidence>
<dbReference type="VEuPathDB" id="TrichDB:TRFO_42629"/>
<dbReference type="GeneID" id="94849110"/>
<keyword evidence="3" id="KW-0732">Signal</keyword>
<feature type="chain" id="PRO_5018679908" evidence="3">
    <location>
        <begin position="18"/>
        <end position="329"/>
    </location>
</feature>
<sequence>MFFLIAALAQCAPYIQAHEEKSFVNWMRSNNQFYTGDEYQFRLGIYLSNVRYINEFNKNTSKHITLRVNSLATLTPAEYRLRLGHIDNPKAEVPHSPFRKQPRNDIPENYDLRELGMVNHVKDQGSCGSCWAFGSVAAQETNWALTHNGELYSLSEQNLLDCVIDSLGCSGGNAAMALSYVSWMQGGKFMTEDDYPYAGAVQECKFDSTRGVTHLRTYYSTWRGDEDGLKQSVYTYGAHAVSMDCMGLAFQYYGGGIYDHTADESCTTWWANHCMCLVGYGVEDGTGYWIIKNSWGTSWGEEGFFRIIRDGTNFCGVSSQAVYPFEYDE</sequence>
<dbReference type="SUPFAM" id="SSF54001">
    <property type="entry name" value="Cysteine proteinases"/>
    <property type="match status" value="1"/>
</dbReference>
<evidence type="ECO:0000256" key="1">
    <source>
        <dbReference type="ARBA" id="ARBA00008455"/>
    </source>
</evidence>
<feature type="domain" description="Peptidase C1A papain C-terminal" evidence="4">
    <location>
        <begin position="106"/>
        <end position="325"/>
    </location>
</feature>
<dbReference type="PROSITE" id="PS00639">
    <property type="entry name" value="THIOL_PROTEASE_HIS"/>
    <property type="match status" value="1"/>
</dbReference>
<evidence type="ECO:0000256" key="3">
    <source>
        <dbReference type="SAM" id="SignalP"/>
    </source>
</evidence>
<reference evidence="6" key="1">
    <citation type="submission" date="2016-10" db="EMBL/GenBank/DDBJ databases">
        <authorList>
            <person name="Benchimol M."/>
            <person name="Almeida L.G."/>
            <person name="Vasconcelos A.T."/>
            <person name="Perreira-Neves A."/>
            <person name="Rosa I.A."/>
            <person name="Tasca T."/>
            <person name="Bogo M.R."/>
            <person name="de Souza W."/>
        </authorList>
    </citation>
    <scope>NUCLEOTIDE SEQUENCE [LARGE SCALE GENOMIC DNA]</scope>
    <source>
        <strain evidence="6">K</strain>
    </source>
</reference>
<dbReference type="InterPro" id="IPR025660">
    <property type="entry name" value="Pept_his_AS"/>
</dbReference>
<organism evidence="6 7">
    <name type="scientific">Tritrichomonas foetus</name>
    <dbReference type="NCBI Taxonomy" id="1144522"/>
    <lineage>
        <taxon>Eukaryota</taxon>
        <taxon>Metamonada</taxon>
        <taxon>Parabasalia</taxon>
        <taxon>Tritrichomonadida</taxon>
        <taxon>Tritrichomonadidae</taxon>
        <taxon>Tritrichomonas</taxon>
    </lineage>
</organism>
<feature type="signal peptide" evidence="3">
    <location>
        <begin position="1"/>
        <end position="17"/>
    </location>
</feature>
<keyword evidence="2" id="KW-1015">Disulfide bond</keyword>
<name>A0A1J4KZY2_9EUKA</name>
<dbReference type="InterPro" id="IPR038765">
    <property type="entry name" value="Papain-like_cys_pep_sf"/>
</dbReference>
<evidence type="ECO:0000256" key="2">
    <source>
        <dbReference type="ARBA" id="ARBA00023157"/>
    </source>
</evidence>
<comment type="similarity">
    <text evidence="1">Belongs to the peptidase C1 family.</text>
</comment>
<accession>A0A1J4KZY2</accession>
<dbReference type="Proteomes" id="UP000179807">
    <property type="component" value="Unassembled WGS sequence"/>
</dbReference>
<dbReference type="InterPro" id="IPR025661">
    <property type="entry name" value="Pept_asp_AS"/>
</dbReference>
<protein>
    <submittedName>
        <fullName evidence="6">Cathepsin K</fullName>
    </submittedName>
</protein>
<dbReference type="PROSITE" id="PS00640">
    <property type="entry name" value="THIOL_PROTEASE_ASN"/>
    <property type="match status" value="1"/>
</dbReference>
<proteinExistence type="inferred from homology"/>
<keyword evidence="7" id="KW-1185">Reference proteome</keyword>
<dbReference type="PRINTS" id="PR00705">
    <property type="entry name" value="PAPAIN"/>
</dbReference>
<evidence type="ECO:0000313" key="6">
    <source>
        <dbReference type="EMBL" id="OHT15262.1"/>
    </source>
</evidence>
<comment type="caution">
    <text evidence="6">The sequence shown here is derived from an EMBL/GenBank/DDBJ whole genome shotgun (WGS) entry which is preliminary data.</text>
</comment>
<dbReference type="InterPro" id="IPR013201">
    <property type="entry name" value="Prot_inhib_I29"/>
</dbReference>
<dbReference type="FunFam" id="3.90.70.10:FF:000039">
    <property type="entry name" value="Cysteine proteinase 2, putative"/>
    <property type="match status" value="1"/>
</dbReference>
<dbReference type="InterPro" id="IPR013128">
    <property type="entry name" value="Peptidase_C1A"/>
</dbReference>
<dbReference type="Pfam" id="PF00112">
    <property type="entry name" value="Peptidase_C1"/>
    <property type="match status" value="1"/>
</dbReference>
<dbReference type="InterPro" id="IPR039417">
    <property type="entry name" value="Peptidase_C1A_papain-like"/>
</dbReference>
<dbReference type="GO" id="GO:0008234">
    <property type="term" value="F:cysteine-type peptidase activity"/>
    <property type="evidence" value="ECO:0007669"/>
    <property type="project" value="InterPro"/>
</dbReference>
<feature type="domain" description="Cathepsin propeptide inhibitor" evidence="5">
    <location>
        <begin position="23"/>
        <end position="79"/>
    </location>
</feature>
<dbReference type="AlphaFoldDB" id="A0A1J4KZY2"/>
<dbReference type="OrthoDB" id="10253408at2759"/>
<dbReference type="InterPro" id="IPR000668">
    <property type="entry name" value="Peptidase_C1A_C"/>
</dbReference>
<dbReference type="PROSITE" id="PS00139">
    <property type="entry name" value="THIOL_PROTEASE_CYS"/>
    <property type="match status" value="1"/>
</dbReference>
<dbReference type="Pfam" id="PF08246">
    <property type="entry name" value="Inhibitor_I29"/>
    <property type="match status" value="1"/>
</dbReference>
<dbReference type="RefSeq" id="XP_068368398.1">
    <property type="nucleotide sequence ID" value="XM_068514406.1"/>
</dbReference>
<dbReference type="InterPro" id="IPR000169">
    <property type="entry name" value="Pept_cys_AS"/>
</dbReference>